<evidence type="ECO:0000259" key="1">
    <source>
        <dbReference type="Pfam" id="PF16363"/>
    </source>
</evidence>
<dbReference type="Proteomes" id="UP000646426">
    <property type="component" value="Unassembled WGS sequence"/>
</dbReference>
<dbReference type="Gene3D" id="3.90.25.10">
    <property type="entry name" value="UDP-galactose 4-epimerase, domain 1"/>
    <property type="match status" value="1"/>
</dbReference>
<accession>A0A918T1P2</accession>
<feature type="domain" description="NAD(P)-binding" evidence="1">
    <location>
        <begin position="40"/>
        <end position="294"/>
    </location>
</feature>
<name>A0A918T1P2_9GAMM</name>
<dbReference type="RefSeq" id="WP_189456976.1">
    <property type="nucleotide sequence ID" value="NZ_BMYD01000004.1"/>
</dbReference>
<proteinExistence type="predicted"/>
<reference evidence="2" key="1">
    <citation type="journal article" date="2014" name="Int. J. Syst. Evol. Microbiol.">
        <title>Complete genome sequence of Corynebacterium casei LMG S-19264T (=DSM 44701T), isolated from a smear-ripened cheese.</title>
        <authorList>
            <consortium name="US DOE Joint Genome Institute (JGI-PGF)"/>
            <person name="Walter F."/>
            <person name="Albersmeier A."/>
            <person name="Kalinowski J."/>
            <person name="Ruckert C."/>
        </authorList>
    </citation>
    <scope>NUCLEOTIDE SEQUENCE</scope>
    <source>
        <strain evidence="2">KCTC 23077</strain>
    </source>
</reference>
<evidence type="ECO:0000313" key="3">
    <source>
        <dbReference type="Proteomes" id="UP000646426"/>
    </source>
</evidence>
<dbReference type="SUPFAM" id="SSF51735">
    <property type="entry name" value="NAD(P)-binding Rossmann-fold domains"/>
    <property type="match status" value="1"/>
</dbReference>
<gene>
    <name evidence="2" type="primary">rmd</name>
    <name evidence="2" type="ORF">GCM10007067_24660</name>
</gene>
<reference evidence="2" key="2">
    <citation type="submission" date="2020-09" db="EMBL/GenBank/DDBJ databases">
        <authorList>
            <person name="Sun Q."/>
            <person name="Kim S."/>
        </authorList>
    </citation>
    <scope>NUCLEOTIDE SEQUENCE</scope>
    <source>
        <strain evidence="2">KCTC 23077</strain>
    </source>
</reference>
<dbReference type="EMBL" id="BMYD01000004">
    <property type="protein sequence ID" value="GHA85680.1"/>
    <property type="molecule type" value="Genomic_DNA"/>
</dbReference>
<sequence length="304" mass="33681">MNRRLLVTGAGGFVGRHVQEACRVGGAFEGWEFVPSPKGMDLRDRKAVSNWIADARGDAVLHLAAQSFVPRSFVDPAETFDINLHGTLHLLLALKASAFAGRMMFASTGDLYGRVPEDALPVTVQRWPEPRNPYAVSKFAAEQLCLQWMRTEGLDVVIARPFNHIGPGQDARFVLPALATQVVAIADGRQPPAIDVGDIDVTRDFTDVRDIVAAYRAMLDHGRTGSTYLVGSGRETRVRDLLERMCALERISPEIRQDPARLRPAEQRRMAADAARLAVDTGWEPRIPLDTTLHDILKDARQQR</sequence>
<organism evidence="2 3">
    <name type="scientific">Cognatilysobacter bugurensis</name>
    <dbReference type="NCBI Taxonomy" id="543356"/>
    <lineage>
        <taxon>Bacteria</taxon>
        <taxon>Pseudomonadati</taxon>
        <taxon>Pseudomonadota</taxon>
        <taxon>Gammaproteobacteria</taxon>
        <taxon>Lysobacterales</taxon>
        <taxon>Lysobacteraceae</taxon>
        <taxon>Cognatilysobacter</taxon>
    </lineage>
</organism>
<dbReference type="Gene3D" id="3.40.50.720">
    <property type="entry name" value="NAD(P)-binding Rossmann-like Domain"/>
    <property type="match status" value="1"/>
</dbReference>
<comment type="caution">
    <text evidence="2">The sequence shown here is derived from an EMBL/GenBank/DDBJ whole genome shotgun (WGS) entry which is preliminary data.</text>
</comment>
<dbReference type="PANTHER" id="PTHR43000">
    <property type="entry name" value="DTDP-D-GLUCOSE 4,6-DEHYDRATASE-RELATED"/>
    <property type="match status" value="1"/>
</dbReference>
<evidence type="ECO:0000313" key="2">
    <source>
        <dbReference type="EMBL" id="GHA85680.1"/>
    </source>
</evidence>
<dbReference type="InterPro" id="IPR016040">
    <property type="entry name" value="NAD(P)-bd_dom"/>
</dbReference>
<dbReference type="AlphaFoldDB" id="A0A918T1P2"/>
<dbReference type="Pfam" id="PF16363">
    <property type="entry name" value="GDP_Man_Dehyd"/>
    <property type="match status" value="1"/>
</dbReference>
<dbReference type="InterPro" id="IPR036291">
    <property type="entry name" value="NAD(P)-bd_dom_sf"/>
</dbReference>
<keyword evidence="3" id="KW-1185">Reference proteome</keyword>
<protein>
    <submittedName>
        <fullName evidence="2">GDP-6-deoxy-D-mannose reductase</fullName>
    </submittedName>
</protein>